<protein>
    <submittedName>
        <fullName evidence="3">Uncharacterized protein</fullName>
    </submittedName>
</protein>
<evidence type="ECO:0000256" key="1">
    <source>
        <dbReference type="SAM" id="MobiDB-lite"/>
    </source>
</evidence>
<sequence length="540" mass="58242">MAAQNNARSAWLPICFRWSFVILLFLTMVVPNSIKPVSVSFLALTAALGWPLTNFSPAFMRVVWMHAASSAVTLLYLVVGLVNGASNEALLQTLFIYIVSPALWILVAGGVLATFESDSLEKMMENNAIFGAASVGLFFYLFLNGGPEAVSFFIEPENANVNLVDGYSGATMHVYGTLLFMSSAMFAMLAVGEMGTKLLITLGILVVVAVTSGRSALMLSVPVGLVLGALLRPGIHGQRAGTIAWALGKQVGIAVLAGIVFIILLSSFTEVDVLYIIGGFWEELSGGGGSERTNQANALFDGIISSFGIGAGHGIGVNYIRSEMYPWRYEIVLLATIYRVGFAGALVYAWPFIRYGWGVFETWKHKRLTNFDVFLFAGCASAFIAAATNPYIEAYTFHWMYVLPVTIFLVRHPGTSMFDARVRRRGSRVVRGPMPAPVMPGAMAARQGAAAGQRGMQQYPAGKRGMQQYPAGQRGVQQYPAGQRPVQQYPAGQRPMGQYPAGQRPAGQVYPAGQRPAGQRAAGQQAMGPRPVRGNPGRLR</sequence>
<dbReference type="eggNOG" id="COG0532">
    <property type="taxonomic scope" value="Bacteria"/>
</dbReference>
<feature type="transmembrane region" description="Helical" evidence="2">
    <location>
        <begin position="172"/>
        <end position="191"/>
    </location>
</feature>
<feature type="transmembrane region" description="Helical" evidence="2">
    <location>
        <begin position="331"/>
        <end position="353"/>
    </location>
</feature>
<dbReference type="EMBL" id="AEQP01000022">
    <property type="protein sequence ID" value="EFV94251.1"/>
    <property type="molecule type" value="Genomic_DNA"/>
</dbReference>
<reference evidence="3 4" key="1">
    <citation type="submission" date="2010-12" db="EMBL/GenBank/DDBJ databases">
        <authorList>
            <person name="Muzny D."/>
            <person name="Qin X."/>
            <person name="Deng J."/>
            <person name="Jiang H."/>
            <person name="Liu Y."/>
            <person name="Qu J."/>
            <person name="Song X.-Z."/>
            <person name="Zhang L."/>
            <person name="Thornton R."/>
            <person name="Coyle M."/>
            <person name="Francisco L."/>
            <person name="Jackson L."/>
            <person name="Javaid M."/>
            <person name="Korchina V."/>
            <person name="Kovar C."/>
            <person name="Mata R."/>
            <person name="Mathew T."/>
            <person name="Ngo R."/>
            <person name="Nguyen L."/>
            <person name="Nguyen N."/>
            <person name="Okwuonu G."/>
            <person name="Ongeri F."/>
            <person name="Pham C."/>
            <person name="Simmons D."/>
            <person name="Wilczek-Boney K."/>
            <person name="Hale W."/>
            <person name="Jakkamsetti A."/>
            <person name="Pham P."/>
            <person name="Ruth R."/>
            <person name="San Lucas F."/>
            <person name="Warren J."/>
            <person name="Zhang J."/>
            <person name="Zhao Z."/>
            <person name="Zhou C."/>
            <person name="Zhu D."/>
            <person name="Lee S."/>
            <person name="Bess C."/>
            <person name="Blankenburg K."/>
            <person name="Forbes L."/>
            <person name="Fu Q."/>
            <person name="Gubbala S."/>
            <person name="Hirani K."/>
            <person name="Jayaseelan J.C."/>
            <person name="Lara F."/>
            <person name="Munidasa M."/>
            <person name="Palculict T."/>
            <person name="Patil S."/>
            <person name="Pu L.-L."/>
            <person name="Saada N."/>
            <person name="Tang L."/>
            <person name="Weissenberger G."/>
            <person name="Zhu Y."/>
            <person name="Hemphill L."/>
            <person name="Shang Y."/>
            <person name="Youmans B."/>
            <person name="Ayvaz T."/>
            <person name="Ross M."/>
            <person name="Santibanez J."/>
            <person name="Aqrawi P."/>
            <person name="Gross S."/>
            <person name="Joshi V."/>
            <person name="Fowler G."/>
            <person name="Nazareth L."/>
            <person name="Reid J."/>
            <person name="Worley K."/>
            <person name="Petrosino J."/>
            <person name="Highlander S."/>
            <person name="Gibbs R."/>
        </authorList>
    </citation>
    <scope>NUCLEOTIDE SEQUENCE [LARGE SCALE GENOMIC DNA]</scope>
    <source>
        <strain evidence="3 4">ATCC 51599</strain>
    </source>
</reference>
<organism evidence="3 4">
    <name type="scientific">Lautropia mirabilis ATCC 51599</name>
    <dbReference type="NCBI Taxonomy" id="887898"/>
    <lineage>
        <taxon>Bacteria</taxon>
        <taxon>Pseudomonadati</taxon>
        <taxon>Pseudomonadota</taxon>
        <taxon>Betaproteobacteria</taxon>
        <taxon>Burkholderiales</taxon>
        <taxon>Burkholderiaceae</taxon>
        <taxon>Lautropia</taxon>
    </lineage>
</organism>
<feature type="transmembrane region" description="Helical" evidence="2">
    <location>
        <begin position="62"/>
        <end position="82"/>
    </location>
</feature>
<feature type="transmembrane region" description="Helical" evidence="2">
    <location>
        <begin position="251"/>
        <end position="277"/>
    </location>
</feature>
<keyword evidence="2" id="KW-0472">Membrane</keyword>
<keyword evidence="2" id="KW-0812">Transmembrane</keyword>
<evidence type="ECO:0000313" key="3">
    <source>
        <dbReference type="EMBL" id="EFV94251.1"/>
    </source>
</evidence>
<dbReference type="Proteomes" id="UP000011021">
    <property type="component" value="Unassembled WGS sequence"/>
</dbReference>
<evidence type="ECO:0000256" key="2">
    <source>
        <dbReference type="SAM" id="Phobius"/>
    </source>
</evidence>
<gene>
    <name evidence="3" type="ORF">HMPREF0551_2366</name>
</gene>
<feature type="transmembrane region" description="Helical" evidence="2">
    <location>
        <begin position="94"/>
        <end position="115"/>
    </location>
</feature>
<feature type="transmembrane region" description="Helical" evidence="2">
    <location>
        <begin position="127"/>
        <end position="143"/>
    </location>
</feature>
<dbReference type="AlphaFoldDB" id="E7S0A2"/>
<feature type="compositionally biased region" description="Low complexity" evidence="1">
    <location>
        <begin position="511"/>
        <end position="530"/>
    </location>
</feature>
<feature type="transmembrane region" description="Helical" evidence="2">
    <location>
        <begin position="373"/>
        <end position="392"/>
    </location>
</feature>
<dbReference type="HOGENOM" id="CLU_037615_0_0_4"/>
<comment type="caution">
    <text evidence="3">The sequence shown here is derived from an EMBL/GenBank/DDBJ whole genome shotgun (WGS) entry which is preliminary data.</text>
</comment>
<feature type="transmembrane region" description="Helical" evidence="2">
    <location>
        <begin position="12"/>
        <end position="31"/>
    </location>
</feature>
<proteinExistence type="predicted"/>
<dbReference type="RefSeq" id="WP_005674801.1">
    <property type="nucleotide sequence ID" value="NZ_CP146288.1"/>
</dbReference>
<name>E7S0A2_9BURK</name>
<keyword evidence="4" id="KW-1185">Reference proteome</keyword>
<accession>E7S0A2</accession>
<feature type="region of interest" description="Disordered" evidence="1">
    <location>
        <begin position="486"/>
        <end position="540"/>
    </location>
</feature>
<evidence type="ECO:0000313" key="4">
    <source>
        <dbReference type="Proteomes" id="UP000011021"/>
    </source>
</evidence>
<feature type="transmembrane region" description="Helical" evidence="2">
    <location>
        <begin position="198"/>
        <end position="231"/>
    </location>
</feature>
<dbReference type="STRING" id="887898.HMPREF0551_2366"/>
<keyword evidence="2" id="KW-1133">Transmembrane helix</keyword>
<feature type="transmembrane region" description="Helical" evidence="2">
    <location>
        <begin position="298"/>
        <end position="319"/>
    </location>
</feature>